<feature type="signal peptide" evidence="1">
    <location>
        <begin position="1"/>
        <end position="17"/>
    </location>
</feature>
<evidence type="ECO:0000256" key="1">
    <source>
        <dbReference type="SAM" id="SignalP"/>
    </source>
</evidence>
<dbReference type="AlphaFoldDB" id="A0A8H2WVL7"/>
<sequence length="118" mass="12930">MRFNAFFILSVAATALSAPAVMRREQVNGNVLFCTEKDFKGICGRTPPVDNNCRPLDGPFKKNVSSFQIEPSASFVCLLWSGDNCQGTNIGGWIKNPVSDLGVYNFDNIASSFQCKNL</sequence>
<protein>
    <submittedName>
        <fullName evidence="2">Uncharacterized protein</fullName>
    </submittedName>
</protein>
<gene>
    <name evidence="2" type="ORF">RDB_LOCUS11192</name>
</gene>
<feature type="chain" id="PRO_5034689632" evidence="1">
    <location>
        <begin position="18"/>
        <end position="118"/>
    </location>
</feature>
<organism evidence="2 3">
    <name type="scientific">Rhizoctonia solani</name>
    <dbReference type="NCBI Taxonomy" id="456999"/>
    <lineage>
        <taxon>Eukaryota</taxon>
        <taxon>Fungi</taxon>
        <taxon>Dikarya</taxon>
        <taxon>Basidiomycota</taxon>
        <taxon>Agaricomycotina</taxon>
        <taxon>Agaricomycetes</taxon>
        <taxon>Cantharellales</taxon>
        <taxon>Ceratobasidiaceae</taxon>
        <taxon>Rhizoctonia</taxon>
    </lineage>
</organism>
<dbReference type="Proteomes" id="UP000663888">
    <property type="component" value="Unassembled WGS sequence"/>
</dbReference>
<dbReference type="Gene3D" id="2.60.20.10">
    <property type="entry name" value="Crystallins"/>
    <property type="match status" value="1"/>
</dbReference>
<comment type="caution">
    <text evidence="2">The sequence shown here is derived from an EMBL/GenBank/DDBJ whole genome shotgun (WGS) entry which is preliminary data.</text>
</comment>
<evidence type="ECO:0000313" key="2">
    <source>
        <dbReference type="EMBL" id="CAE6410467.1"/>
    </source>
</evidence>
<name>A0A8H2WVL7_9AGAM</name>
<reference evidence="2" key="1">
    <citation type="submission" date="2021-01" db="EMBL/GenBank/DDBJ databases">
        <authorList>
            <person name="Kaushik A."/>
        </authorList>
    </citation>
    <scope>NUCLEOTIDE SEQUENCE</scope>
    <source>
        <strain evidence="2">AG4-R118</strain>
    </source>
</reference>
<evidence type="ECO:0000313" key="3">
    <source>
        <dbReference type="Proteomes" id="UP000663888"/>
    </source>
</evidence>
<dbReference type="EMBL" id="CAJMWX010000258">
    <property type="protein sequence ID" value="CAE6410467.1"/>
    <property type="molecule type" value="Genomic_DNA"/>
</dbReference>
<keyword evidence="1" id="KW-0732">Signal</keyword>
<accession>A0A8H2WVL7</accession>
<proteinExistence type="predicted"/>